<dbReference type="AlphaFoldDB" id="A0A7L7E7Z1"/>
<accession>A0A7L7E7Z1</accession>
<evidence type="ECO:0008006" key="3">
    <source>
        <dbReference type="Google" id="ProtNLM"/>
    </source>
</evidence>
<organism evidence="1 2">
    <name type="scientific">Escherichia coli</name>
    <dbReference type="NCBI Taxonomy" id="562"/>
    <lineage>
        <taxon>Bacteria</taxon>
        <taxon>Pseudomonadati</taxon>
        <taxon>Pseudomonadota</taxon>
        <taxon>Gammaproteobacteria</taxon>
        <taxon>Enterobacterales</taxon>
        <taxon>Enterobacteriaceae</taxon>
        <taxon>Escherichia</taxon>
    </lineage>
</organism>
<gene>
    <name evidence="1" type="ORF">HVW43_07020</name>
</gene>
<proteinExistence type="predicted"/>
<name>A0A7L7E7Z1_ECOLX</name>
<evidence type="ECO:0000313" key="2">
    <source>
        <dbReference type="Proteomes" id="UP000514754"/>
    </source>
</evidence>
<reference evidence="1 2" key="1">
    <citation type="submission" date="2020-06" db="EMBL/GenBank/DDBJ databases">
        <title>REHAB project genomes.</title>
        <authorList>
            <person name="Shaw L.P."/>
        </authorList>
    </citation>
    <scope>NUCLEOTIDE SEQUENCE [LARGE SCALE GENOMIC DNA]</scope>
    <source>
        <strain evidence="1 2">RHB10-C12</strain>
    </source>
</reference>
<evidence type="ECO:0000313" key="1">
    <source>
        <dbReference type="EMBL" id="QMO40062.1"/>
    </source>
</evidence>
<protein>
    <recommendedName>
        <fullName evidence="3">Toll/interleukin-1 receptor domain-containing protein</fullName>
    </recommendedName>
</protein>
<dbReference type="Proteomes" id="UP000514754">
    <property type="component" value="Chromosome"/>
</dbReference>
<dbReference type="EMBL" id="CP057906">
    <property type="protein sequence ID" value="QMO40062.1"/>
    <property type="molecule type" value="Genomic_DNA"/>
</dbReference>
<sequence length="272" mass="31012">MIGKFRINRDTIISNNAYLSINGNNLIYSKLSNTDIDSKIFDAVNGEISAKILTDNLFPENEPHIFISHSSKDVNVAIKLANTLYEKYNIISFIDSQLWGHINYALKEMHDRYCKIPGAPYYHYEKSNNLLSHMHTILSMALMRVMDNADSVIFIESSNSIHQYMGDATIAPQEAIEMTAGTLSPWISSEVNFANTLRLKGHKDREQPLMESADSLSLNKSNIKTDALPKIVHDINLREFIEINDTNFKTSLFLNKKNPIENLDMIYKTYAQ</sequence>